<accession>A0A067MA41</accession>
<feature type="transmembrane region" description="Helical" evidence="5">
    <location>
        <begin position="163"/>
        <end position="182"/>
    </location>
</feature>
<dbReference type="GO" id="GO:0016491">
    <property type="term" value="F:oxidoreductase activity"/>
    <property type="evidence" value="ECO:0007669"/>
    <property type="project" value="InterPro"/>
</dbReference>
<comment type="subcellular location">
    <subcellularLocation>
        <location evidence="1">Membrane</location>
    </subcellularLocation>
</comment>
<organism evidence="7 8">
    <name type="scientific">Botryobasidium botryosum (strain FD-172 SS1)</name>
    <dbReference type="NCBI Taxonomy" id="930990"/>
    <lineage>
        <taxon>Eukaryota</taxon>
        <taxon>Fungi</taxon>
        <taxon>Dikarya</taxon>
        <taxon>Basidiomycota</taxon>
        <taxon>Agaricomycotina</taxon>
        <taxon>Agaricomycetes</taxon>
        <taxon>Cantharellales</taxon>
        <taxon>Botryobasidiaceae</taxon>
        <taxon>Botryobasidium</taxon>
    </lineage>
</organism>
<dbReference type="GO" id="GO:0016020">
    <property type="term" value="C:membrane"/>
    <property type="evidence" value="ECO:0007669"/>
    <property type="project" value="UniProtKB-SubCell"/>
</dbReference>
<dbReference type="AlphaFoldDB" id="A0A067MA41"/>
<dbReference type="OrthoDB" id="6354873at2759"/>
<proteinExistence type="predicted"/>
<name>A0A067MA41_BOTB1</name>
<keyword evidence="2 5" id="KW-0812">Transmembrane</keyword>
<dbReference type="PANTHER" id="PTHR11863">
    <property type="entry name" value="STEROL DESATURASE"/>
    <property type="match status" value="1"/>
</dbReference>
<evidence type="ECO:0000313" key="7">
    <source>
        <dbReference type="EMBL" id="KDQ08722.1"/>
    </source>
</evidence>
<evidence type="ECO:0000256" key="1">
    <source>
        <dbReference type="ARBA" id="ARBA00004370"/>
    </source>
</evidence>
<feature type="transmembrane region" description="Helical" evidence="5">
    <location>
        <begin position="234"/>
        <end position="253"/>
    </location>
</feature>
<dbReference type="GO" id="GO:0005506">
    <property type="term" value="F:iron ion binding"/>
    <property type="evidence" value="ECO:0007669"/>
    <property type="project" value="InterPro"/>
</dbReference>
<reference evidence="8" key="1">
    <citation type="journal article" date="2014" name="Proc. Natl. Acad. Sci. U.S.A.">
        <title>Extensive sampling of basidiomycete genomes demonstrates inadequacy of the white-rot/brown-rot paradigm for wood decay fungi.</title>
        <authorList>
            <person name="Riley R."/>
            <person name="Salamov A.A."/>
            <person name="Brown D.W."/>
            <person name="Nagy L.G."/>
            <person name="Floudas D."/>
            <person name="Held B.W."/>
            <person name="Levasseur A."/>
            <person name="Lombard V."/>
            <person name="Morin E."/>
            <person name="Otillar R."/>
            <person name="Lindquist E.A."/>
            <person name="Sun H."/>
            <person name="LaButti K.M."/>
            <person name="Schmutz J."/>
            <person name="Jabbour D."/>
            <person name="Luo H."/>
            <person name="Baker S.E."/>
            <person name="Pisabarro A.G."/>
            <person name="Walton J.D."/>
            <person name="Blanchette R.A."/>
            <person name="Henrissat B."/>
            <person name="Martin F."/>
            <person name="Cullen D."/>
            <person name="Hibbett D.S."/>
            <person name="Grigoriev I.V."/>
        </authorList>
    </citation>
    <scope>NUCLEOTIDE SEQUENCE [LARGE SCALE GENOMIC DNA]</scope>
    <source>
        <strain evidence="8">FD-172 SS1</strain>
    </source>
</reference>
<keyword evidence="4 5" id="KW-0472">Membrane</keyword>
<evidence type="ECO:0000259" key="6">
    <source>
        <dbReference type="Pfam" id="PF04116"/>
    </source>
</evidence>
<dbReference type="Pfam" id="PF04116">
    <property type="entry name" value="FA_hydroxylase"/>
    <property type="match status" value="1"/>
</dbReference>
<dbReference type="InterPro" id="IPR050307">
    <property type="entry name" value="Sterol_Desaturase_Related"/>
</dbReference>
<dbReference type="EMBL" id="KL198087">
    <property type="protein sequence ID" value="KDQ08722.1"/>
    <property type="molecule type" value="Genomic_DNA"/>
</dbReference>
<evidence type="ECO:0000256" key="2">
    <source>
        <dbReference type="ARBA" id="ARBA00022692"/>
    </source>
</evidence>
<evidence type="ECO:0000256" key="3">
    <source>
        <dbReference type="ARBA" id="ARBA00022989"/>
    </source>
</evidence>
<dbReference type="STRING" id="930990.A0A067MA41"/>
<dbReference type="InParanoid" id="A0A067MA41"/>
<dbReference type="GO" id="GO:0008610">
    <property type="term" value="P:lipid biosynthetic process"/>
    <property type="evidence" value="ECO:0007669"/>
    <property type="project" value="InterPro"/>
</dbReference>
<keyword evidence="8" id="KW-1185">Reference proteome</keyword>
<dbReference type="InterPro" id="IPR006694">
    <property type="entry name" value="Fatty_acid_hydroxylase"/>
</dbReference>
<evidence type="ECO:0000313" key="8">
    <source>
        <dbReference type="Proteomes" id="UP000027195"/>
    </source>
</evidence>
<gene>
    <name evidence="7" type="ORF">BOTBODRAFT_37721</name>
</gene>
<evidence type="ECO:0000256" key="5">
    <source>
        <dbReference type="SAM" id="Phobius"/>
    </source>
</evidence>
<evidence type="ECO:0000256" key="4">
    <source>
        <dbReference type="ARBA" id="ARBA00023136"/>
    </source>
</evidence>
<protein>
    <recommendedName>
        <fullName evidence="6">Fatty acid hydroxylase domain-containing protein</fullName>
    </recommendedName>
</protein>
<keyword evidence="3 5" id="KW-1133">Transmembrane helix</keyword>
<dbReference type="HOGENOM" id="CLU_047036_3_1_1"/>
<sequence length="323" mass="37575">MDVILEVCDDLLLDKVWAKVVPLAAFADAQLPPLLSAENASTWSSLISSLPHPSLPSLPPLAEAAVSAWPRDYLPRQIISVAVLTIVGIHLLYFIFATLSYYYIFDHAMMKHPRFLKNQVRLEIESSLNAFPWITVLTMPWFIGEVRGHAKLYANVDEYGWTYLVLSVPFYLLFTDYCIYWIHRWLHHPILYKRLHKPHHKWLIPTPFASHAFHPVDGYLQSVPYHLFAFLFPIHRYVYVCLFVFVNFWSIFIHDSDMITGHPLEDIINGPAHHTLHHLYFTCNYGQYFTWADRVGKSYRAPRPELDPMLEVKAAEKAKGKQE</sequence>
<feature type="transmembrane region" description="Helical" evidence="5">
    <location>
        <begin position="78"/>
        <end position="105"/>
    </location>
</feature>
<dbReference type="Proteomes" id="UP000027195">
    <property type="component" value="Unassembled WGS sequence"/>
</dbReference>
<dbReference type="FunCoup" id="A0A067MA41">
    <property type="interactions" value="140"/>
</dbReference>
<feature type="domain" description="Fatty acid hydroxylase" evidence="6">
    <location>
        <begin position="169"/>
        <end position="296"/>
    </location>
</feature>